<dbReference type="PATRIC" id="fig|933944.5.peg.1596"/>
<comment type="caution">
    <text evidence="1">The sequence shown here is derived from an EMBL/GenBank/DDBJ whole genome shotgun (WGS) entry which is preliminary data.</text>
</comment>
<dbReference type="EMBL" id="LJGT01000037">
    <property type="protein sequence ID" value="OEU92248.1"/>
    <property type="molecule type" value="Genomic_DNA"/>
</dbReference>
<dbReference type="OrthoDB" id="4111111at2"/>
<dbReference type="Gene3D" id="3.40.50.150">
    <property type="entry name" value="Vaccinia Virus protein VP39"/>
    <property type="match status" value="1"/>
</dbReference>
<dbReference type="PIRSF" id="PIRSF017393">
    <property type="entry name" value="MTase_SAV2177"/>
    <property type="match status" value="1"/>
</dbReference>
<name>A0A1E7JTN1_9ACTN</name>
<evidence type="ECO:0000313" key="1">
    <source>
        <dbReference type="EMBL" id="OEU92248.1"/>
    </source>
</evidence>
<dbReference type="AlphaFoldDB" id="A0A1E7JTN1"/>
<gene>
    <name evidence="1" type="ORF">AN215_05270</name>
</gene>
<dbReference type="InterPro" id="IPR006764">
    <property type="entry name" value="SAM_dep_MeTrfase_SAV2177_type"/>
</dbReference>
<proteinExistence type="predicted"/>
<keyword evidence="1" id="KW-0808">Transferase</keyword>
<keyword evidence="2" id="KW-1185">Reference proteome</keyword>
<reference evidence="1 2" key="1">
    <citation type="journal article" date="2016" name="Front. Microbiol.">
        <title>Comparative Genomics Analysis of Streptomyces Species Reveals Their Adaptation to the Marine Environment and Their Diversity at the Genomic Level.</title>
        <authorList>
            <person name="Tian X."/>
            <person name="Zhang Z."/>
            <person name="Yang T."/>
            <person name="Chen M."/>
            <person name="Li J."/>
            <person name="Chen F."/>
            <person name="Yang J."/>
            <person name="Li W."/>
            <person name="Zhang B."/>
            <person name="Zhang Z."/>
            <person name="Wu J."/>
            <person name="Zhang C."/>
            <person name="Long L."/>
            <person name="Xiao J."/>
        </authorList>
    </citation>
    <scope>NUCLEOTIDE SEQUENCE [LARGE SCALE GENOMIC DNA]</scope>
    <source>
        <strain evidence="1 2">SCSIO 10390</strain>
    </source>
</reference>
<dbReference type="InterPro" id="IPR029063">
    <property type="entry name" value="SAM-dependent_MTases_sf"/>
</dbReference>
<keyword evidence="1" id="KW-0489">Methyltransferase</keyword>
<dbReference type="Pfam" id="PF04672">
    <property type="entry name" value="Methyltransf_19"/>
    <property type="match status" value="1"/>
</dbReference>
<dbReference type="GO" id="GO:0008168">
    <property type="term" value="F:methyltransferase activity"/>
    <property type="evidence" value="ECO:0007669"/>
    <property type="project" value="UniProtKB-KW"/>
</dbReference>
<sequence>MYDYYLGGRDHSEADVRAAEAVATALPTVRTAARANRDFMVRATRWLAEERGVRQFLDIGSGIPTEPNLHQVAQGVSPEAKVVYSDNDPLVLRHARAMLGGDTEGNTAYVHADLTDPESILDAPGLSDTIDLGRPVALSLCAVMHFVGDEQHPYDIVRTLLGALPARSHLVLTHTTADFLDAAQAKRAGEVLETYEKGGSPLRPRTHREVARFFEGLEMAGPGLVLPHRWHPGPDTPARLTGADVPSYAGVARKP</sequence>
<dbReference type="STRING" id="933944.AN215_05270"/>
<organism evidence="1 2">
    <name type="scientific">Streptomyces abyssalis</name>
    <dbReference type="NCBI Taxonomy" id="933944"/>
    <lineage>
        <taxon>Bacteria</taxon>
        <taxon>Bacillati</taxon>
        <taxon>Actinomycetota</taxon>
        <taxon>Actinomycetes</taxon>
        <taxon>Kitasatosporales</taxon>
        <taxon>Streptomycetaceae</taxon>
        <taxon>Streptomyces</taxon>
    </lineage>
</organism>
<evidence type="ECO:0000313" key="2">
    <source>
        <dbReference type="Proteomes" id="UP000176087"/>
    </source>
</evidence>
<protein>
    <submittedName>
        <fullName evidence="1">Methyltransferase</fullName>
    </submittedName>
</protein>
<dbReference type="GO" id="GO:0032259">
    <property type="term" value="P:methylation"/>
    <property type="evidence" value="ECO:0007669"/>
    <property type="project" value="UniProtKB-KW"/>
</dbReference>
<dbReference type="Proteomes" id="UP000176087">
    <property type="component" value="Unassembled WGS sequence"/>
</dbReference>
<accession>A0A1E7JTN1</accession>
<dbReference type="SUPFAM" id="SSF53335">
    <property type="entry name" value="S-adenosyl-L-methionine-dependent methyltransferases"/>
    <property type="match status" value="1"/>
</dbReference>